<feature type="region of interest" description="Disordered" evidence="4">
    <location>
        <begin position="407"/>
        <end position="433"/>
    </location>
</feature>
<dbReference type="RefSeq" id="WP_103886352.1">
    <property type="nucleotide sequence ID" value="NZ_FNVU01000006.1"/>
</dbReference>
<dbReference type="PROSITE" id="PS00909">
    <property type="entry name" value="MR_MLE_2"/>
    <property type="match status" value="1"/>
</dbReference>
<keyword evidence="7" id="KW-1185">Reference proteome</keyword>
<evidence type="ECO:0000256" key="4">
    <source>
        <dbReference type="SAM" id="MobiDB-lite"/>
    </source>
</evidence>
<keyword evidence="2" id="KW-0479">Metal-binding</keyword>
<protein>
    <submittedName>
        <fullName evidence="6">Mannonate dehydratase</fullName>
    </submittedName>
</protein>
<dbReference type="InterPro" id="IPR029065">
    <property type="entry name" value="Enolase_C-like"/>
</dbReference>
<dbReference type="SUPFAM" id="SSF51604">
    <property type="entry name" value="Enolase C-terminal domain-like"/>
    <property type="match status" value="1"/>
</dbReference>
<feature type="compositionally biased region" description="Pro residues" evidence="4">
    <location>
        <begin position="10"/>
        <end position="23"/>
    </location>
</feature>
<comment type="similarity">
    <text evidence="1">Belongs to the mandelate racemase/muconate lactonizing enzyme family. GalD subfamily.</text>
</comment>
<dbReference type="EMBL" id="FNVU01000006">
    <property type="protein sequence ID" value="SEG53232.1"/>
    <property type="molecule type" value="Genomic_DNA"/>
</dbReference>
<dbReference type="Gene3D" id="3.20.20.120">
    <property type="entry name" value="Enolase-like C-terminal domain"/>
    <property type="match status" value="1"/>
</dbReference>
<dbReference type="InterPro" id="IPR018110">
    <property type="entry name" value="Mandel_Rmase/mucon_lact_enz_CS"/>
</dbReference>
<evidence type="ECO:0000256" key="2">
    <source>
        <dbReference type="ARBA" id="ARBA00022723"/>
    </source>
</evidence>
<feature type="region of interest" description="Disordered" evidence="4">
    <location>
        <begin position="1"/>
        <end position="25"/>
    </location>
</feature>
<dbReference type="SMART" id="SM00922">
    <property type="entry name" value="MR_MLE"/>
    <property type="match status" value="1"/>
</dbReference>
<dbReference type="Proteomes" id="UP000236754">
    <property type="component" value="Unassembled WGS sequence"/>
</dbReference>
<dbReference type="OrthoDB" id="9802699at2"/>
<proteinExistence type="inferred from homology"/>
<reference evidence="6 7" key="1">
    <citation type="submission" date="2016-10" db="EMBL/GenBank/DDBJ databases">
        <authorList>
            <person name="de Groot N.N."/>
        </authorList>
    </citation>
    <scope>NUCLEOTIDE SEQUENCE [LARGE SCALE GENOMIC DNA]</scope>
    <source>
        <strain evidence="6 7">CGMCC 4.2023</strain>
    </source>
</reference>
<dbReference type="GO" id="GO:0000287">
    <property type="term" value="F:magnesium ion binding"/>
    <property type="evidence" value="ECO:0007669"/>
    <property type="project" value="UniProtKB-ARBA"/>
</dbReference>
<dbReference type="PANTHER" id="PTHR48080">
    <property type="entry name" value="D-GALACTONATE DEHYDRATASE-RELATED"/>
    <property type="match status" value="1"/>
</dbReference>
<dbReference type="FunFam" id="3.20.20.120:FF:000011">
    <property type="entry name" value="D-galactonate dehydratase family member VSWAT3_13707"/>
    <property type="match status" value="1"/>
</dbReference>
<sequence>MSDPAADAGAPPPAPEPVEPPWAQPSGVRITGVRTILTAPAGTTLVVVRVDTSEPGLYGLGCATFTQRAAAVATAVDEYLAPQLVGRDPADITDIVSTLHVSGYWRSGPVLNNALSGVDMALWDIKGKQAGLPVWQLLGGRCRTAVPLYAHAAGRDPEEVTDEVLALMAEGYRHVRCQVAVPGAGTYGAPAAAAAVGAHRPLTADAWDPAAYRRAVRGLFAHLREHAGPEVELIHDVHERVHPTDAVRIAADLEPYDLFYLEDPVAPEDIEWLRVLRGRTSTPIAIGELFTNPAEYRPVVQERLCDFIRVHVSAIGGITPAWRLAHTCELFGVRTAWHGPGDVSPIGHAANLALDMAAPNFGIQEQHLFGPAAQEVFPGCPEIRDGHLWPSDRPGLGVDLDEHLAHKYPPRPAALPGQAWKPPRRADGALQRP</sequence>
<dbReference type="SUPFAM" id="SSF54826">
    <property type="entry name" value="Enolase N-terminal domain-like"/>
    <property type="match status" value="1"/>
</dbReference>
<dbReference type="InterPro" id="IPR029017">
    <property type="entry name" value="Enolase-like_N"/>
</dbReference>
<gene>
    <name evidence="6" type="ORF">SAMN05216223_10649</name>
</gene>
<dbReference type="GO" id="GO:0009063">
    <property type="term" value="P:amino acid catabolic process"/>
    <property type="evidence" value="ECO:0007669"/>
    <property type="project" value="InterPro"/>
</dbReference>
<evidence type="ECO:0000256" key="1">
    <source>
        <dbReference type="ARBA" id="ARBA00010339"/>
    </source>
</evidence>
<keyword evidence="3" id="KW-0460">Magnesium</keyword>
<dbReference type="PROSITE" id="PS00908">
    <property type="entry name" value="MR_MLE_1"/>
    <property type="match status" value="1"/>
</dbReference>
<dbReference type="PANTHER" id="PTHR48080:SF6">
    <property type="entry name" value="STARVATION-SENSING PROTEIN RSPA"/>
    <property type="match status" value="1"/>
</dbReference>
<dbReference type="InterPro" id="IPR034593">
    <property type="entry name" value="DgoD-like"/>
</dbReference>
<dbReference type="Gene3D" id="3.30.390.10">
    <property type="entry name" value="Enolase-like, N-terminal domain"/>
    <property type="match status" value="1"/>
</dbReference>
<evidence type="ECO:0000313" key="7">
    <source>
        <dbReference type="Proteomes" id="UP000236754"/>
    </source>
</evidence>
<evidence type="ECO:0000256" key="3">
    <source>
        <dbReference type="ARBA" id="ARBA00022842"/>
    </source>
</evidence>
<evidence type="ECO:0000313" key="6">
    <source>
        <dbReference type="EMBL" id="SEG53232.1"/>
    </source>
</evidence>
<evidence type="ECO:0000259" key="5">
    <source>
        <dbReference type="SMART" id="SM00922"/>
    </source>
</evidence>
<name>A0A1H6AXV7_9ACTN</name>
<dbReference type="InterPro" id="IPR036849">
    <property type="entry name" value="Enolase-like_C_sf"/>
</dbReference>
<dbReference type="InterPro" id="IPR013341">
    <property type="entry name" value="Mandelate_racemase_N_dom"/>
</dbReference>
<dbReference type="AlphaFoldDB" id="A0A1H6AXV7"/>
<feature type="domain" description="Mandelate racemase/muconate lactonizing enzyme C-terminal" evidence="5">
    <location>
        <begin position="157"/>
        <end position="283"/>
    </location>
</feature>
<dbReference type="InterPro" id="IPR013342">
    <property type="entry name" value="Mandelate_racemase_C"/>
</dbReference>
<dbReference type="Pfam" id="PF13378">
    <property type="entry name" value="MR_MLE_C"/>
    <property type="match status" value="1"/>
</dbReference>
<dbReference type="Pfam" id="PF02746">
    <property type="entry name" value="MR_MLE_N"/>
    <property type="match status" value="1"/>
</dbReference>
<accession>A0A1H6AXV7</accession>
<organism evidence="6 7">
    <name type="scientific">Actinacidiphila yanglinensis</name>
    <dbReference type="NCBI Taxonomy" id="310779"/>
    <lineage>
        <taxon>Bacteria</taxon>
        <taxon>Bacillati</taxon>
        <taxon>Actinomycetota</taxon>
        <taxon>Actinomycetes</taxon>
        <taxon>Kitasatosporales</taxon>
        <taxon>Streptomycetaceae</taxon>
        <taxon>Actinacidiphila</taxon>
    </lineage>
</organism>